<reference evidence="1" key="1">
    <citation type="submission" date="2021-06" db="EMBL/GenBank/DDBJ databases">
        <title>Parelaphostrongylus tenuis whole genome reference sequence.</title>
        <authorList>
            <person name="Garwood T.J."/>
            <person name="Larsen P.A."/>
            <person name="Fountain-Jones N.M."/>
            <person name="Garbe J.R."/>
            <person name="Macchietto M.G."/>
            <person name="Kania S.A."/>
            <person name="Gerhold R.W."/>
            <person name="Richards J.E."/>
            <person name="Wolf T.M."/>
        </authorList>
    </citation>
    <scope>NUCLEOTIDE SEQUENCE</scope>
    <source>
        <strain evidence="1">MNPRO001-30</strain>
        <tissue evidence="1">Meninges</tissue>
    </source>
</reference>
<evidence type="ECO:0000313" key="1">
    <source>
        <dbReference type="EMBL" id="KAJ1357891.1"/>
    </source>
</evidence>
<evidence type="ECO:0000313" key="2">
    <source>
        <dbReference type="Proteomes" id="UP001196413"/>
    </source>
</evidence>
<comment type="caution">
    <text evidence="1">The sequence shown here is derived from an EMBL/GenBank/DDBJ whole genome shotgun (WGS) entry which is preliminary data.</text>
</comment>
<dbReference type="Proteomes" id="UP001196413">
    <property type="component" value="Unassembled WGS sequence"/>
</dbReference>
<sequence length="148" mass="17064">MLRDMRNLKPQTAIESTSHPCLGVVSSDRNVLIGDSGGLFEKAFLSVRSDYNERLQKAHQDDSTRHDREENDSYLSHACQIHHVPDQGRRVRDVSKINEDYTGQIPFHAIDRVKVRRFSTYFKPSKTRDIVLSLDKTRRRLRGTGPDT</sequence>
<accession>A0AAD5MY75</accession>
<name>A0AAD5MY75_PARTN</name>
<protein>
    <submittedName>
        <fullName evidence="1">Uncharacterized protein</fullName>
    </submittedName>
</protein>
<gene>
    <name evidence="1" type="ORF">KIN20_016153</name>
</gene>
<dbReference type="AlphaFoldDB" id="A0AAD5MY75"/>
<organism evidence="1 2">
    <name type="scientific">Parelaphostrongylus tenuis</name>
    <name type="common">Meningeal worm</name>
    <dbReference type="NCBI Taxonomy" id="148309"/>
    <lineage>
        <taxon>Eukaryota</taxon>
        <taxon>Metazoa</taxon>
        <taxon>Ecdysozoa</taxon>
        <taxon>Nematoda</taxon>
        <taxon>Chromadorea</taxon>
        <taxon>Rhabditida</taxon>
        <taxon>Rhabditina</taxon>
        <taxon>Rhabditomorpha</taxon>
        <taxon>Strongyloidea</taxon>
        <taxon>Metastrongylidae</taxon>
        <taxon>Parelaphostrongylus</taxon>
    </lineage>
</organism>
<keyword evidence="2" id="KW-1185">Reference proteome</keyword>
<proteinExistence type="predicted"/>
<dbReference type="EMBL" id="JAHQIW010003252">
    <property type="protein sequence ID" value="KAJ1357891.1"/>
    <property type="molecule type" value="Genomic_DNA"/>
</dbReference>